<dbReference type="Pfam" id="PF00580">
    <property type="entry name" value="UvrD-helicase"/>
    <property type="match status" value="1"/>
</dbReference>
<dbReference type="CDD" id="cd18807">
    <property type="entry name" value="SF1_C_UvrD"/>
    <property type="match status" value="1"/>
</dbReference>
<dbReference type="InterPro" id="IPR014016">
    <property type="entry name" value="UvrD-like_ATP-bd"/>
</dbReference>
<evidence type="ECO:0000256" key="8">
    <source>
        <dbReference type="ARBA" id="ARBA00034617"/>
    </source>
</evidence>
<dbReference type="GO" id="GO:0003677">
    <property type="term" value="F:DNA binding"/>
    <property type="evidence" value="ECO:0007669"/>
    <property type="project" value="UniProtKB-KW"/>
</dbReference>
<organism evidence="15">
    <name type="scientific">gut metagenome</name>
    <dbReference type="NCBI Taxonomy" id="749906"/>
    <lineage>
        <taxon>unclassified sequences</taxon>
        <taxon>metagenomes</taxon>
        <taxon>organismal metagenomes</taxon>
    </lineage>
</organism>
<dbReference type="CDD" id="cd17932">
    <property type="entry name" value="DEXQc_UvrD"/>
    <property type="match status" value="1"/>
</dbReference>
<dbReference type="InterPro" id="IPR027417">
    <property type="entry name" value="P-loop_NTPase"/>
</dbReference>
<keyword evidence="2" id="KW-0547">Nucleotide-binding</keyword>
<comment type="catalytic activity">
    <reaction evidence="8">
        <text>Couples ATP hydrolysis with the unwinding of duplex DNA by translocating in the 3'-5' direction.</text>
        <dbReference type="EC" id="5.6.2.4"/>
    </reaction>
</comment>
<dbReference type="Gene3D" id="1.10.10.160">
    <property type="match status" value="1"/>
</dbReference>
<evidence type="ECO:0000256" key="2">
    <source>
        <dbReference type="ARBA" id="ARBA00022741"/>
    </source>
</evidence>
<dbReference type="GO" id="GO:0000725">
    <property type="term" value="P:recombinational repair"/>
    <property type="evidence" value="ECO:0007669"/>
    <property type="project" value="TreeGrafter"/>
</dbReference>
<comment type="similarity">
    <text evidence="1">Belongs to the helicase family. UvrD subfamily.</text>
</comment>
<evidence type="ECO:0000256" key="1">
    <source>
        <dbReference type="ARBA" id="ARBA00009922"/>
    </source>
</evidence>
<evidence type="ECO:0000313" key="15">
    <source>
        <dbReference type="EMBL" id="EJX08370.1"/>
    </source>
</evidence>
<evidence type="ECO:0000256" key="10">
    <source>
        <dbReference type="ARBA" id="ARBA00048988"/>
    </source>
</evidence>
<dbReference type="GO" id="GO:0033202">
    <property type="term" value="C:DNA helicase complex"/>
    <property type="evidence" value="ECO:0007669"/>
    <property type="project" value="TreeGrafter"/>
</dbReference>
<dbReference type="AlphaFoldDB" id="J9H3U0"/>
<dbReference type="InterPro" id="IPR013986">
    <property type="entry name" value="DExx_box_DNA_helicase_dom_sf"/>
</dbReference>
<dbReference type="GO" id="GO:0005829">
    <property type="term" value="C:cytosol"/>
    <property type="evidence" value="ECO:0007669"/>
    <property type="project" value="TreeGrafter"/>
</dbReference>
<reference evidence="15" key="1">
    <citation type="journal article" date="2012" name="PLoS ONE">
        <title>Gene sets for utilization of primary and secondary nutrition supplies in the distal gut of endangered iberian lynx.</title>
        <authorList>
            <person name="Alcaide M."/>
            <person name="Messina E."/>
            <person name="Richter M."/>
            <person name="Bargiela R."/>
            <person name="Peplies J."/>
            <person name="Huws S.A."/>
            <person name="Newbold C.J."/>
            <person name="Golyshin P.N."/>
            <person name="Simon M.A."/>
            <person name="Lopez G."/>
            <person name="Yakimov M.M."/>
            <person name="Ferrer M."/>
        </authorList>
    </citation>
    <scope>NUCLEOTIDE SEQUENCE</scope>
</reference>
<keyword evidence="3" id="KW-0378">Hydrolase</keyword>
<evidence type="ECO:0000256" key="6">
    <source>
        <dbReference type="ARBA" id="ARBA00023125"/>
    </source>
</evidence>
<gene>
    <name evidence="15" type="ORF">EVA_03509</name>
</gene>
<dbReference type="EMBL" id="AMCI01000640">
    <property type="protein sequence ID" value="EJX08370.1"/>
    <property type="molecule type" value="Genomic_DNA"/>
</dbReference>
<dbReference type="PROSITE" id="PS51217">
    <property type="entry name" value="UVRD_HELICASE_CTER"/>
    <property type="match status" value="1"/>
</dbReference>
<dbReference type="Gene3D" id="1.10.486.10">
    <property type="entry name" value="PCRA, domain 4"/>
    <property type="match status" value="1"/>
</dbReference>
<keyword evidence="4 15" id="KW-0347">Helicase</keyword>
<feature type="region of interest" description="Disordered" evidence="12">
    <location>
        <begin position="657"/>
        <end position="690"/>
    </location>
</feature>
<dbReference type="PANTHER" id="PTHR11070">
    <property type="entry name" value="UVRD / RECB / PCRA DNA HELICASE FAMILY MEMBER"/>
    <property type="match status" value="1"/>
</dbReference>
<evidence type="ECO:0000259" key="13">
    <source>
        <dbReference type="PROSITE" id="PS51198"/>
    </source>
</evidence>
<keyword evidence="11" id="KW-0175">Coiled coil</keyword>
<dbReference type="GO" id="GO:0016787">
    <property type="term" value="F:hydrolase activity"/>
    <property type="evidence" value="ECO:0007669"/>
    <property type="project" value="UniProtKB-KW"/>
</dbReference>
<keyword evidence="5" id="KW-0067">ATP-binding</keyword>
<keyword evidence="7" id="KW-0413">Isomerase</keyword>
<feature type="compositionally biased region" description="Low complexity" evidence="12">
    <location>
        <begin position="665"/>
        <end position="679"/>
    </location>
</feature>
<evidence type="ECO:0000256" key="9">
    <source>
        <dbReference type="ARBA" id="ARBA00034808"/>
    </source>
</evidence>
<dbReference type="Gene3D" id="3.40.50.300">
    <property type="entry name" value="P-loop containing nucleotide triphosphate hydrolases"/>
    <property type="match status" value="2"/>
</dbReference>
<dbReference type="GO" id="GO:0043138">
    <property type="term" value="F:3'-5' DNA helicase activity"/>
    <property type="evidence" value="ECO:0007669"/>
    <property type="project" value="UniProtKB-EC"/>
</dbReference>
<feature type="domain" description="UvrD-like helicase ATP-binding" evidence="13">
    <location>
        <begin position="7"/>
        <end position="292"/>
    </location>
</feature>
<sequence>MEDLFINELNPSQREAVLYNDGPSLIIAGAGSGKTRVLTYKIAHLMKMGMMPYNILALTFTNKAAREMNHRIAQLIGDDFTRGLWSGTFHSIFSRILRIDGQVMGYTSDFTIYDTADSRSLIKTIIKEMTLDEKVYKPATIAGRISEAKNHLMLPEAYASDRSILDRDHFNNIGKTYDIYAKYFQRCRMANAMDFDDLLLNTYLLLSQYPEIRQKYAERFQYILVDEYQDTNHAQHAIISQLTKPSSRICVVGDDAQSIYGFRGANIDNILLFTQQYPKAKLIKLEQNYRSTQTIVNAANSIISHNQKQINKKVYSNNEEGSPIQVFSSYSDKDESLKIASEIKRLHRDDVDHKDIALLYRTNSQSRSFEETFRQANIPYRIYGGLSFFQRKEIKDILAYFRLVNNPHDEEAFKRVLNYPARGIGATTQGKLQLAAGEYNASLWEVLVNPEQYGLNFNKGTQAKLDKFKELILSFRSQLFTTEGYALAATIIRQTGIGAEINADNSPENLNRKENVEELLNAIKAYEEEVQEERGMEIVPLTEYLSQVSLLTDAEEKEDDSPKVTLMTIHAAKGLEFDTVFVTGMERDLFPNANANFYPKEMEEERRLFYVAVTRAKKRCYLTYAKSRFKYGNVEFCEPSPFLDEVDPQYLVRDDEDFNGFRSKPTPTASRSQSSSWPSRPTPPASNGRRLIPLKGMSSIASSGNINLPNLKAGQRIEHDRFGLGTVISVEGNGDNTKACVEFDHAGRKNLLLKFAKIKTVL</sequence>
<proteinExistence type="inferred from homology"/>
<keyword evidence="6" id="KW-0238">DNA-binding</keyword>
<evidence type="ECO:0000256" key="11">
    <source>
        <dbReference type="SAM" id="Coils"/>
    </source>
</evidence>
<dbReference type="GO" id="GO:0005524">
    <property type="term" value="F:ATP binding"/>
    <property type="evidence" value="ECO:0007669"/>
    <property type="project" value="UniProtKB-KW"/>
</dbReference>
<dbReference type="InterPro" id="IPR000212">
    <property type="entry name" value="DNA_helicase_UvrD/REP"/>
</dbReference>
<evidence type="ECO:0000256" key="4">
    <source>
        <dbReference type="ARBA" id="ARBA00022806"/>
    </source>
</evidence>
<name>J9H3U0_9ZZZZ</name>
<evidence type="ECO:0000256" key="5">
    <source>
        <dbReference type="ARBA" id="ARBA00022840"/>
    </source>
</evidence>
<dbReference type="EC" id="5.6.2.4" evidence="9"/>
<feature type="coiled-coil region" evidence="11">
    <location>
        <begin position="509"/>
        <end position="536"/>
    </location>
</feature>
<comment type="caution">
    <text evidence="15">The sequence shown here is derived from an EMBL/GenBank/DDBJ whole genome shotgun (WGS) entry which is preliminary data.</text>
</comment>
<comment type="catalytic activity">
    <reaction evidence="10">
        <text>ATP + H2O = ADP + phosphate + H(+)</text>
        <dbReference type="Rhea" id="RHEA:13065"/>
        <dbReference type="ChEBI" id="CHEBI:15377"/>
        <dbReference type="ChEBI" id="CHEBI:15378"/>
        <dbReference type="ChEBI" id="CHEBI:30616"/>
        <dbReference type="ChEBI" id="CHEBI:43474"/>
        <dbReference type="ChEBI" id="CHEBI:456216"/>
        <dbReference type="EC" id="5.6.2.4"/>
    </reaction>
</comment>
<evidence type="ECO:0000256" key="12">
    <source>
        <dbReference type="SAM" id="MobiDB-lite"/>
    </source>
</evidence>
<accession>J9H3U0</accession>
<protein>
    <recommendedName>
        <fullName evidence="9">DNA 3'-5' helicase</fullName>
        <ecNumber evidence="9">5.6.2.4</ecNumber>
    </recommendedName>
</protein>
<dbReference type="PROSITE" id="PS51198">
    <property type="entry name" value="UVRD_HELICASE_ATP_BIND"/>
    <property type="match status" value="1"/>
</dbReference>
<evidence type="ECO:0000259" key="14">
    <source>
        <dbReference type="PROSITE" id="PS51217"/>
    </source>
</evidence>
<feature type="domain" description="UvrD-like helicase C-terminal" evidence="14">
    <location>
        <begin position="293"/>
        <end position="574"/>
    </location>
</feature>
<evidence type="ECO:0000256" key="3">
    <source>
        <dbReference type="ARBA" id="ARBA00022801"/>
    </source>
</evidence>
<dbReference type="SUPFAM" id="SSF52540">
    <property type="entry name" value="P-loop containing nucleoside triphosphate hydrolases"/>
    <property type="match status" value="1"/>
</dbReference>
<dbReference type="InterPro" id="IPR014017">
    <property type="entry name" value="DNA_helicase_UvrD-like_C"/>
</dbReference>
<dbReference type="Pfam" id="PF21196">
    <property type="entry name" value="PcrA_UvrD_tudor"/>
    <property type="match status" value="1"/>
</dbReference>
<dbReference type="Pfam" id="PF13361">
    <property type="entry name" value="UvrD_C"/>
    <property type="match status" value="1"/>
</dbReference>
<evidence type="ECO:0000256" key="7">
    <source>
        <dbReference type="ARBA" id="ARBA00023235"/>
    </source>
</evidence>
<dbReference type="PANTHER" id="PTHR11070:SF2">
    <property type="entry name" value="ATP-DEPENDENT DNA HELICASE SRS2"/>
    <property type="match status" value="1"/>
</dbReference>